<keyword evidence="3" id="KW-1185">Reference proteome</keyword>
<organism evidence="2 3">
    <name type="scientific">Shivajiella indica</name>
    <dbReference type="NCBI Taxonomy" id="872115"/>
    <lineage>
        <taxon>Bacteria</taxon>
        <taxon>Pseudomonadati</taxon>
        <taxon>Bacteroidota</taxon>
        <taxon>Cytophagia</taxon>
        <taxon>Cytophagales</taxon>
        <taxon>Cyclobacteriaceae</taxon>
        <taxon>Shivajiella</taxon>
    </lineage>
</organism>
<dbReference type="EMBL" id="JBHUIV010000010">
    <property type="protein sequence ID" value="MFD2200826.1"/>
    <property type="molecule type" value="Genomic_DNA"/>
</dbReference>
<comment type="caution">
    <text evidence="2">The sequence shown here is derived from an EMBL/GenBank/DDBJ whole genome shotgun (WGS) entry which is preliminary data.</text>
</comment>
<dbReference type="RefSeq" id="WP_380800696.1">
    <property type="nucleotide sequence ID" value="NZ_JBHUIV010000010.1"/>
</dbReference>
<dbReference type="Gene3D" id="1.20.120.450">
    <property type="entry name" value="dinb family like domain"/>
    <property type="match status" value="1"/>
</dbReference>
<dbReference type="Pfam" id="PF12867">
    <property type="entry name" value="DinB_2"/>
    <property type="match status" value="1"/>
</dbReference>
<protein>
    <submittedName>
        <fullName evidence="2">DinB family protein</fullName>
    </submittedName>
</protein>
<name>A0ABW5B6M2_9BACT</name>
<feature type="domain" description="DinB-like" evidence="1">
    <location>
        <begin position="18"/>
        <end position="177"/>
    </location>
</feature>
<dbReference type="SUPFAM" id="SSF109854">
    <property type="entry name" value="DinB/YfiT-like putative metalloenzymes"/>
    <property type="match status" value="1"/>
</dbReference>
<dbReference type="InterPro" id="IPR034660">
    <property type="entry name" value="DinB/YfiT-like"/>
</dbReference>
<accession>A0ABW5B6M2</accession>
<gene>
    <name evidence="2" type="ORF">ACFSKV_04560</name>
</gene>
<dbReference type="Proteomes" id="UP001597414">
    <property type="component" value="Unassembled WGS sequence"/>
</dbReference>
<reference evidence="3" key="1">
    <citation type="journal article" date="2019" name="Int. J. Syst. Evol. Microbiol.">
        <title>The Global Catalogue of Microorganisms (GCM) 10K type strain sequencing project: providing services to taxonomists for standard genome sequencing and annotation.</title>
        <authorList>
            <consortium name="The Broad Institute Genomics Platform"/>
            <consortium name="The Broad Institute Genome Sequencing Center for Infectious Disease"/>
            <person name="Wu L."/>
            <person name="Ma J."/>
        </authorList>
    </citation>
    <scope>NUCLEOTIDE SEQUENCE [LARGE SCALE GENOMIC DNA]</scope>
    <source>
        <strain evidence="3">KCTC 19812</strain>
    </source>
</reference>
<evidence type="ECO:0000313" key="3">
    <source>
        <dbReference type="Proteomes" id="UP001597414"/>
    </source>
</evidence>
<proteinExistence type="predicted"/>
<dbReference type="InterPro" id="IPR024775">
    <property type="entry name" value="DinB-like"/>
</dbReference>
<evidence type="ECO:0000313" key="2">
    <source>
        <dbReference type="EMBL" id="MFD2200826.1"/>
    </source>
</evidence>
<evidence type="ECO:0000259" key="1">
    <source>
        <dbReference type="Pfam" id="PF12867"/>
    </source>
</evidence>
<sequence length="195" mass="22525">MNLQNKENWIEKMETLVEEQLETSTKIFQNLAEEALIFSDSGNWSITACLDHLNSYAAFYLPRIKKVLESSKSEKDTSSIRLSWIGSYFINMMKPVENGKKFKAIKKHYPNVQNAAPYQIVAEFIDYLEEIQEILLKARGKDLNKGSISSSISSLVLLRPCDAIEFLLVHNQRHVIQAKYQLKAYQDLHPKKKEN</sequence>